<dbReference type="InterPro" id="IPR015683">
    <property type="entry name" value="Ionotropic_Glu_rcpt"/>
</dbReference>
<name>A0AA88E3R0_FICCA</name>
<sequence>MAKLDQPILTFSLCLGLALCLIFVENTRALNKSSQPPEVVRVGVILDMQSPVGSIARDYMSIAISDFYSKHPNSRTRLVFSWKDSGNDTVAAASADLVLNQRRGDGEVGDLSRSCSPDMTCLLGGANMISTVQMI</sequence>
<keyword evidence="3" id="KW-1185">Reference proteome</keyword>
<proteinExistence type="predicted"/>
<gene>
    <name evidence="2" type="ORF">TIFTF001_034458</name>
</gene>
<dbReference type="AlphaFoldDB" id="A0AA88E3R0"/>
<organism evidence="2 3">
    <name type="scientific">Ficus carica</name>
    <name type="common">Common fig</name>
    <dbReference type="NCBI Taxonomy" id="3494"/>
    <lineage>
        <taxon>Eukaryota</taxon>
        <taxon>Viridiplantae</taxon>
        <taxon>Streptophyta</taxon>
        <taxon>Embryophyta</taxon>
        <taxon>Tracheophyta</taxon>
        <taxon>Spermatophyta</taxon>
        <taxon>Magnoliopsida</taxon>
        <taxon>eudicotyledons</taxon>
        <taxon>Gunneridae</taxon>
        <taxon>Pentapetalae</taxon>
        <taxon>rosids</taxon>
        <taxon>fabids</taxon>
        <taxon>Rosales</taxon>
        <taxon>Moraceae</taxon>
        <taxon>Ficeae</taxon>
        <taxon>Ficus</taxon>
    </lineage>
</organism>
<evidence type="ECO:0000313" key="2">
    <source>
        <dbReference type="EMBL" id="GMN65386.1"/>
    </source>
</evidence>
<feature type="signal peptide" evidence="1">
    <location>
        <begin position="1"/>
        <end position="29"/>
    </location>
</feature>
<dbReference type="PANTHER" id="PTHR34836">
    <property type="entry name" value="OS06G0188250 PROTEIN"/>
    <property type="match status" value="1"/>
</dbReference>
<protein>
    <submittedName>
        <fullName evidence="2">Uncharacterized protein</fullName>
    </submittedName>
</protein>
<dbReference type="PANTHER" id="PTHR34836:SF1">
    <property type="entry name" value="OS09G0428600 PROTEIN"/>
    <property type="match status" value="1"/>
</dbReference>
<evidence type="ECO:0000256" key="1">
    <source>
        <dbReference type="SAM" id="SignalP"/>
    </source>
</evidence>
<comment type="caution">
    <text evidence="2">The sequence shown here is derived from an EMBL/GenBank/DDBJ whole genome shotgun (WGS) entry which is preliminary data.</text>
</comment>
<keyword evidence="1" id="KW-0732">Signal</keyword>
<feature type="chain" id="PRO_5041655648" evidence="1">
    <location>
        <begin position="30"/>
        <end position="135"/>
    </location>
</feature>
<evidence type="ECO:0000313" key="3">
    <source>
        <dbReference type="Proteomes" id="UP001187192"/>
    </source>
</evidence>
<accession>A0AA88E3R0</accession>
<dbReference type="Gramene" id="FCD_00036639-RA">
    <property type="protein sequence ID" value="FCD_00036639-RA:cds"/>
    <property type="gene ID" value="FCD_00036639"/>
</dbReference>
<reference evidence="2" key="1">
    <citation type="submission" date="2023-07" db="EMBL/GenBank/DDBJ databases">
        <title>draft genome sequence of fig (Ficus carica).</title>
        <authorList>
            <person name="Takahashi T."/>
            <person name="Nishimura K."/>
        </authorList>
    </citation>
    <scope>NUCLEOTIDE SEQUENCE</scope>
</reference>
<dbReference type="EMBL" id="BTGU01000230">
    <property type="protein sequence ID" value="GMN65386.1"/>
    <property type="molecule type" value="Genomic_DNA"/>
</dbReference>
<dbReference type="Proteomes" id="UP001187192">
    <property type="component" value="Unassembled WGS sequence"/>
</dbReference>